<evidence type="ECO:0000256" key="5">
    <source>
        <dbReference type="SAM" id="Phobius"/>
    </source>
</evidence>
<evidence type="ECO:0000313" key="7">
    <source>
        <dbReference type="EMBL" id="ORX01497.1"/>
    </source>
</evidence>
<evidence type="ECO:0000256" key="3">
    <source>
        <dbReference type="ARBA" id="ARBA00022989"/>
    </source>
</evidence>
<dbReference type="RefSeq" id="WP_036470389.1">
    <property type="nucleotide sequence ID" value="NZ_HG964446.1"/>
</dbReference>
<feature type="transmembrane region" description="Helical" evidence="5">
    <location>
        <begin position="80"/>
        <end position="99"/>
    </location>
</feature>
<dbReference type="PANTHER" id="PTHR12714:SF9">
    <property type="entry name" value="PROTEIN-S-ISOPRENYLCYSTEINE O-METHYLTRANSFERASE"/>
    <property type="match status" value="1"/>
</dbReference>
<feature type="transmembrane region" description="Helical" evidence="5">
    <location>
        <begin position="6"/>
        <end position="25"/>
    </location>
</feature>
<reference evidence="7 8" key="3">
    <citation type="submission" date="2016-01" db="EMBL/GenBank/DDBJ databases">
        <title>The new phylogeny of the genus Mycobacterium.</title>
        <authorList>
            <person name="Tarcisio F."/>
            <person name="Conor M."/>
            <person name="Antonella G."/>
            <person name="Elisabetta G."/>
            <person name="Giulia F.S."/>
            <person name="Sara T."/>
            <person name="Anna F."/>
            <person name="Clotilde B."/>
            <person name="Roberto B."/>
            <person name="Veronica D.S."/>
            <person name="Fabio R."/>
            <person name="Monica P."/>
            <person name="Olivier J."/>
            <person name="Enrico T."/>
            <person name="Nicola S."/>
        </authorList>
    </citation>
    <scope>NUCLEOTIDE SEQUENCE [LARGE SCALE GENOMIC DNA]</scope>
    <source>
        <strain evidence="7 8">DSM 44626</strain>
    </source>
</reference>
<keyword evidence="3 5" id="KW-1133">Transmembrane helix</keyword>
<accession>A0A024K2C7</accession>
<dbReference type="STRING" id="47839.BN973_04082"/>
<reference evidence="6" key="1">
    <citation type="journal article" date="2014" name="Genome Announc.">
        <title>Draft Genome Sequence of Mycobacterium triplex DSM 44626.</title>
        <authorList>
            <person name="Sassi M."/>
            <person name="Croce O."/>
            <person name="Robert C."/>
            <person name="Raoult D."/>
            <person name="Drancourt M."/>
        </authorList>
    </citation>
    <scope>NUCLEOTIDE SEQUENCE [LARGE SCALE GENOMIC DNA]</scope>
    <source>
        <strain evidence="6">DSM 44626</strain>
    </source>
</reference>
<protein>
    <submittedName>
        <fullName evidence="7">Isoprenylcysteine carboxyl methyltransferase</fullName>
    </submittedName>
</protein>
<dbReference type="OrthoDB" id="941586at2"/>
<feature type="transmembrane region" description="Helical" evidence="5">
    <location>
        <begin position="139"/>
        <end position="163"/>
    </location>
</feature>
<keyword evidence="4 5" id="KW-0472">Membrane</keyword>
<dbReference type="EMBL" id="HG964446">
    <property type="protein sequence ID" value="CDO89702.1"/>
    <property type="molecule type" value="Genomic_DNA"/>
</dbReference>
<dbReference type="Proteomes" id="UP000028880">
    <property type="component" value="Unassembled WGS sequence"/>
</dbReference>
<name>A0A024K2C7_9MYCO</name>
<dbReference type="InterPro" id="IPR007318">
    <property type="entry name" value="Phopholipid_MeTrfase"/>
</dbReference>
<evidence type="ECO:0000256" key="2">
    <source>
        <dbReference type="ARBA" id="ARBA00022692"/>
    </source>
</evidence>
<dbReference type="PANTHER" id="PTHR12714">
    <property type="entry name" value="PROTEIN-S ISOPRENYLCYSTEINE O-METHYLTRANSFERASE"/>
    <property type="match status" value="1"/>
</dbReference>
<dbReference type="AlphaFoldDB" id="A0A024K2C7"/>
<evidence type="ECO:0000256" key="4">
    <source>
        <dbReference type="ARBA" id="ARBA00023136"/>
    </source>
</evidence>
<keyword evidence="7" id="KW-0489">Methyltransferase</keyword>
<dbReference type="Proteomes" id="UP000193710">
    <property type="component" value="Unassembled WGS sequence"/>
</dbReference>
<keyword evidence="8" id="KW-1185">Reference proteome</keyword>
<comment type="subcellular location">
    <subcellularLocation>
        <location evidence="1">Endomembrane system</location>
        <topology evidence="1">Multi-pass membrane protein</topology>
    </subcellularLocation>
</comment>
<evidence type="ECO:0000313" key="8">
    <source>
        <dbReference type="Proteomes" id="UP000193710"/>
    </source>
</evidence>
<feature type="transmembrane region" description="Helical" evidence="5">
    <location>
        <begin position="45"/>
        <end position="64"/>
    </location>
</feature>
<dbReference type="EMBL" id="LQPY01000030">
    <property type="protein sequence ID" value="ORX01497.1"/>
    <property type="molecule type" value="Genomic_DNA"/>
</dbReference>
<dbReference type="GO" id="GO:0008168">
    <property type="term" value="F:methyltransferase activity"/>
    <property type="evidence" value="ECO:0007669"/>
    <property type="project" value="UniProtKB-KW"/>
</dbReference>
<keyword evidence="7" id="KW-0808">Transferase</keyword>
<dbReference type="GO" id="GO:0032259">
    <property type="term" value="P:methylation"/>
    <property type="evidence" value="ECO:0007669"/>
    <property type="project" value="UniProtKB-KW"/>
</dbReference>
<sequence length="209" mass="22444">MNAAVVALVLFGVFGVLGFGWRSWLQHRRTGSTGFRRINGGVTDWIAGAGFALALLVAVSAPILQLCNVVAPLSALSSGWIQYAGILIAILGIAATVYAQLQMGDSWRIGVDEQETTTLVRTGVFGQVRNPIYTAMFTFGFGVALVTPNIVACAGFILLVGTVELQVRHVEEPHLLRAHGDAYRAYSATVGRFVPGVGLVRWRESRRAS</sequence>
<dbReference type="Pfam" id="PF04191">
    <property type="entry name" value="PEMT"/>
    <property type="match status" value="1"/>
</dbReference>
<dbReference type="GO" id="GO:0012505">
    <property type="term" value="C:endomembrane system"/>
    <property type="evidence" value="ECO:0007669"/>
    <property type="project" value="UniProtKB-SubCell"/>
</dbReference>
<evidence type="ECO:0000256" key="1">
    <source>
        <dbReference type="ARBA" id="ARBA00004127"/>
    </source>
</evidence>
<reference evidence="6" key="2">
    <citation type="submission" date="2014-04" db="EMBL/GenBank/DDBJ databases">
        <authorList>
            <person name="Xu Y.W."/>
            <person name="Yang Q."/>
        </authorList>
    </citation>
    <scope>NUCLEOTIDE SEQUENCE</scope>
    <source>
        <strain evidence="6">DSM 44626</strain>
    </source>
</reference>
<dbReference type="HOGENOM" id="CLU_065200_7_1_11"/>
<gene>
    <name evidence="7" type="ORF">AWC29_22890</name>
    <name evidence="6" type="ORF">BN973_04082</name>
</gene>
<keyword evidence="2 5" id="KW-0812">Transmembrane</keyword>
<organism evidence="6">
    <name type="scientific">Mycobacterium triplex</name>
    <dbReference type="NCBI Taxonomy" id="47839"/>
    <lineage>
        <taxon>Bacteria</taxon>
        <taxon>Bacillati</taxon>
        <taxon>Actinomycetota</taxon>
        <taxon>Actinomycetes</taxon>
        <taxon>Mycobacteriales</taxon>
        <taxon>Mycobacteriaceae</taxon>
        <taxon>Mycobacterium</taxon>
        <taxon>Mycobacterium simiae complex</taxon>
    </lineage>
</organism>
<proteinExistence type="predicted"/>
<dbReference type="Gene3D" id="1.20.120.1630">
    <property type="match status" value="1"/>
</dbReference>
<evidence type="ECO:0000313" key="6">
    <source>
        <dbReference type="EMBL" id="CDO89702.1"/>
    </source>
</evidence>
<dbReference type="eggNOG" id="COG2020">
    <property type="taxonomic scope" value="Bacteria"/>
</dbReference>